<protein>
    <submittedName>
        <fullName evidence="3">RND PUMP PROTEIN</fullName>
    </submittedName>
</protein>
<evidence type="ECO:0000256" key="1">
    <source>
        <dbReference type="SAM" id="Phobius"/>
    </source>
</evidence>
<feature type="transmembrane region" description="Helical" evidence="1">
    <location>
        <begin position="376"/>
        <end position="401"/>
    </location>
</feature>
<organism evidence="4">
    <name type="scientific">Wolinella succinogenes (strain ATCC 29543 / DSM 1740 / CCUG 13145 / JCM 31913 / LMG 7466 / NCTC 11488 / FDC 602W)</name>
    <name type="common">Vibrio succinogenes</name>
    <dbReference type="NCBI Taxonomy" id="273121"/>
    <lineage>
        <taxon>Bacteria</taxon>
        <taxon>Pseudomonadati</taxon>
        <taxon>Campylobacterota</taxon>
        <taxon>Epsilonproteobacteria</taxon>
        <taxon>Campylobacterales</taxon>
        <taxon>Helicobacteraceae</taxon>
        <taxon>Wolinella</taxon>
    </lineage>
</organism>
<dbReference type="Proteomes" id="UP000000422">
    <property type="component" value="Chromosome"/>
</dbReference>
<evidence type="ECO:0000256" key="2">
    <source>
        <dbReference type="SAM" id="SignalP"/>
    </source>
</evidence>
<feature type="transmembrane region" description="Helical" evidence="1">
    <location>
        <begin position="453"/>
        <end position="480"/>
    </location>
</feature>
<dbReference type="InterPro" id="IPR027463">
    <property type="entry name" value="AcrB_DN_DC_subdom"/>
</dbReference>
<feature type="transmembrane region" description="Helical" evidence="1">
    <location>
        <begin position="893"/>
        <end position="918"/>
    </location>
</feature>
<feature type="transmembrane region" description="Helical" evidence="1">
    <location>
        <begin position="939"/>
        <end position="958"/>
    </location>
</feature>
<dbReference type="KEGG" id="wsu:WS1271"/>
<dbReference type="GO" id="GO:0005886">
    <property type="term" value="C:plasma membrane"/>
    <property type="evidence" value="ECO:0007669"/>
    <property type="project" value="TreeGrafter"/>
</dbReference>
<dbReference type="SUPFAM" id="SSF82866">
    <property type="entry name" value="Multidrug efflux transporter AcrB transmembrane domain"/>
    <property type="match status" value="2"/>
</dbReference>
<keyword evidence="4" id="KW-1185">Reference proteome</keyword>
<accession>Q7M912</accession>
<keyword evidence="1" id="KW-1133">Transmembrane helix</keyword>
<dbReference type="GO" id="GO:0042910">
    <property type="term" value="F:xenobiotic transmembrane transporter activity"/>
    <property type="evidence" value="ECO:0007669"/>
    <property type="project" value="TreeGrafter"/>
</dbReference>
<keyword evidence="1" id="KW-0472">Membrane</keyword>
<dbReference type="EMBL" id="BX571660">
    <property type="protein sequence ID" value="CAE10350.1"/>
    <property type="molecule type" value="Genomic_DNA"/>
</dbReference>
<dbReference type="HOGENOM" id="CLU_002755_1_2_7"/>
<dbReference type="InterPro" id="IPR001036">
    <property type="entry name" value="Acrflvin-R"/>
</dbReference>
<keyword evidence="2" id="KW-0732">Signal</keyword>
<dbReference type="STRING" id="273121.WS1271"/>
<dbReference type="SUPFAM" id="SSF82714">
    <property type="entry name" value="Multidrug efflux transporter AcrB TolC docking domain, DN and DC subdomains"/>
    <property type="match status" value="2"/>
</dbReference>
<name>Q7M912_WOLSU</name>
<feature type="transmembrane region" description="Helical" evidence="1">
    <location>
        <begin position="350"/>
        <end position="370"/>
    </location>
</feature>
<feature type="transmembrane region" description="Helical" evidence="1">
    <location>
        <begin position="324"/>
        <end position="343"/>
    </location>
</feature>
<dbReference type="Gene3D" id="3.30.70.1440">
    <property type="entry name" value="Multidrug efflux transporter AcrB pore domain"/>
    <property type="match status" value="1"/>
</dbReference>
<dbReference type="SUPFAM" id="SSF82693">
    <property type="entry name" value="Multidrug efflux transporter AcrB pore domain, PN1, PN2, PC1 and PC2 subdomains"/>
    <property type="match status" value="3"/>
</dbReference>
<dbReference type="RefSeq" id="WP_011139136.1">
    <property type="nucleotide sequence ID" value="NC_005090.1"/>
</dbReference>
<dbReference type="PRINTS" id="PR00702">
    <property type="entry name" value="ACRIFLAVINRP"/>
</dbReference>
<evidence type="ECO:0000313" key="3">
    <source>
        <dbReference type="EMBL" id="CAE10350.1"/>
    </source>
</evidence>
<dbReference type="Gene3D" id="3.30.70.1320">
    <property type="entry name" value="Multidrug efflux transporter AcrB pore domain like"/>
    <property type="match status" value="1"/>
</dbReference>
<feature type="transmembrane region" description="Helical" evidence="1">
    <location>
        <begin position="840"/>
        <end position="860"/>
    </location>
</feature>
<feature type="chain" id="PRO_5004288455" evidence="2">
    <location>
        <begin position="27"/>
        <end position="1009"/>
    </location>
</feature>
<evidence type="ECO:0000313" key="4">
    <source>
        <dbReference type="Proteomes" id="UP000000422"/>
    </source>
</evidence>
<dbReference type="AlphaFoldDB" id="Q7M912"/>
<dbReference type="Pfam" id="PF00873">
    <property type="entry name" value="ACR_tran"/>
    <property type="match status" value="1"/>
</dbReference>
<dbReference type="Gene3D" id="3.30.2090.10">
    <property type="entry name" value="Multidrug efflux transporter AcrB TolC docking domain, DN and DC subdomains"/>
    <property type="match status" value="2"/>
</dbReference>
<proteinExistence type="predicted"/>
<dbReference type="Gene3D" id="1.20.1640.10">
    <property type="entry name" value="Multidrug efflux transporter AcrB transmembrane domain"/>
    <property type="match status" value="2"/>
</dbReference>
<feature type="transmembrane region" description="Helical" evidence="1">
    <location>
        <begin position="970"/>
        <end position="996"/>
    </location>
</feature>
<dbReference type="PANTHER" id="PTHR32063">
    <property type="match status" value="1"/>
</dbReference>
<reference evidence="3 4" key="1">
    <citation type="journal article" date="2003" name="Proc. Natl. Acad. Sci. U.S.A.">
        <title>Complete genome sequence and analysis of Wolinella succinogenes.</title>
        <authorList>
            <person name="Baar C."/>
            <person name="Eppinger M."/>
            <person name="Raddatz G."/>
            <person name="Simon JM."/>
            <person name="Lanz C."/>
            <person name="Klimmek O."/>
            <person name="Nandakumar R."/>
            <person name="Gross R."/>
            <person name="Rosinus A."/>
            <person name="Keller H."/>
            <person name="Jagtap P."/>
            <person name="Linke B."/>
            <person name="Meyer F."/>
            <person name="Lederer H."/>
            <person name="Schuster S.C."/>
        </authorList>
    </citation>
    <scope>NUCLEOTIDE SEQUENCE [LARGE SCALE GENOMIC DNA]</scope>
    <source>
        <strain evidence="4">ATCC 29543 / DSM 1740 / CCUG 13145 / JCM 31913 / LMG 7466 / NCTC 11488 / FDC 602W</strain>
    </source>
</reference>
<feature type="transmembrane region" description="Helical" evidence="1">
    <location>
        <begin position="512"/>
        <end position="531"/>
    </location>
</feature>
<feature type="transmembrane region" description="Helical" evidence="1">
    <location>
        <begin position="421"/>
        <end position="441"/>
    </location>
</feature>
<feature type="transmembrane region" description="Helical" evidence="1">
    <location>
        <begin position="867"/>
        <end position="887"/>
    </location>
</feature>
<feature type="signal peptide" evidence="2">
    <location>
        <begin position="1"/>
        <end position="26"/>
    </location>
</feature>
<dbReference type="eggNOG" id="COG0841">
    <property type="taxonomic scope" value="Bacteria"/>
</dbReference>
<keyword evidence="1" id="KW-0812">Transmembrane</keyword>
<sequence>MYQFAIRRPITTLMFALALCFFGVMAQNRMPVSLFPDVDIPVVTITTTYKGANPETIESKVTDKIEEAIGGIDGMDQIFSTSAQNLSYVTAQFVLSKDIEVAVNDVRDKLSALNLGSEVDKPIIQKFDVGAAPVLSIFLSSTTKESTELMKHADQVIKPLLQRIQGVGKVNLVGYKERVVQILPDPFEMNRLGLDYRDIAAKIGAENLKIDGGRLIASKHEWKITTDADATLIEELGNIQILPGILLKEIAKVQDGLQEARSFASFGESPGVILEIQKISGSNEIAIAQGIKERLPYLRSLSEGYELSIMRDTTQYIQDSIDDARFDLLLGGVLATLIVLLFLRNLTITLVAFLSLPISIFGTFAIMSATGQSLNLLTLIALTLSIGIIIDDAIVVIENIYKKLEEGMERGKAALEGVREIGFSIIAISAMLLSVFVPVANMGGVVGRFFTSFGVTVSAAIIISYIVVITFIPMISSLIANPEQNRFYRLSEPFFIALDRTYLKILEGVLRFRYWIVLAIFLLFAFSLSLAGKLGMNFMPDEDKSEFELFIKAQPGISIEEMHRQSTLIQEELLGVPEVRQSVLYIGYTTQQKVYESKIYVKLSEIHERTRSQDEIMQELRRHFSQRAGLTLSLSPIPNISGGENNSPFKVIFTAQTTEQAKEVADRFTSILRTMKGAINIQDDLEAYSPEYRLTLRREALARLNLTAQEVATSIMRAFSGDQPIAYYREKGKEYDIILRLEGENRADIASLSRLQLRLDSGEMLSLEGIAMIEEREAITSIKRKDRQRQVMVSAYLDKGGLSLGELVNAMEERKEEWLLEGVSYDLSGDIKNMKETSEAFGIAMIIAIVMIYLILASLYESLLQPLIIMTALPLSFTGAFLALFVSGQTQSLFSLMGLLLLLGMVGKNSTLLVDVANHKLRAGASVKEALLGAGESRLRPILMTTIAMVFGMLPLAISQGAGSAAKAPMGITMIGGLIISMILSLLIVPAIYSILAPLDQKLRRFYER</sequence>
<dbReference type="PANTHER" id="PTHR32063:SF0">
    <property type="entry name" value="SWARMING MOTILITY PROTEIN SWRC"/>
    <property type="match status" value="1"/>
</dbReference>
<gene>
    <name evidence="3" type="primary">HEFC</name>
    <name evidence="3" type="ordered locus">WS1271</name>
</gene>
<dbReference type="Gene3D" id="3.30.70.1430">
    <property type="entry name" value="Multidrug efflux transporter AcrB pore domain"/>
    <property type="match status" value="2"/>
</dbReference>